<dbReference type="Gene3D" id="3.40.1790.10">
    <property type="entry name" value="Indigoidine synthase domain"/>
    <property type="match status" value="1"/>
</dbReference>
<dbReference type="AlphaFoldDB" id="A0AA45APY1"/>
<evidence type="ECO:0000256" key="4">
    <source>
        <dbReference type="ARBA" id="ARBA00023239"/>
    </source>
</evidence>
<keyword evidence="1" id="KW-0479">Metal-binding</keyword>
<evidence type="ECO:0000313" key="9">
    <source>
        <dbReference type="Proteomes" id="UP000236305"/>
    </source>
</evidence>
<keyword evidence="4" id="KW-0456">Lyase</keyword>
<dbReference type="CDD" id="cd01941">
    <property type="entry name" value="YeiC_kinase_like"/>
    <property type="match status" value="1"/>
</dbReference>
<gene>
    <name evidence="8" type="ORF">BJF96_g2021</name>
</gene>
<dbReference type="Pfam" id="PF00294">
    <property type="entry name" value="PfkB"/>
    <property type="match status" value="1"/>
</dbReference>
<evidence type="ECO:0000256" key="5">
    <source>
        <dbReference type="ARBA" id="ARBA00023295"/>
    </source>
</evidence>
<dbReference type="GO" id="GO:0046872">
    <property type="term" value="F:metal ion binding"/>
    <property type="evidence" value="ECO:0007669"/>
    <property type="project" value="UniProtKB-KW"/>
</dbReference>
<dbReference type="PANTHER" id="PTHR42909:SF1">
    <property type="entry name" value="CARBOHYDRATE KINASE PFKB DOMAIN-CONTAINING PROTEIN"/>
    <property type="match status" value="1"/>
</dbReference>
<evidence type="ECO:0000256" key="3">
    <source>
        <dbReference type="ARBA" id="ARBA00023211"/>
    </source>
</evidence>
<dbReference type="Gene3D" id="3.40.1190.20">
    <property type="match status" value="1"/>
</dbReference>
<dbReference type="PANTHER" id="PTHR42909">
    <property type="entry name" value="ZGC:136858"/>
    <property type="match status" value="1"/>
</dbReference>
<organism evidence="8 9">
    <name type="scientific">Verticillium dahliae</name>
    <name type="common">Verticillium wilt</name>
    <dbReference type="NCBI Taxonomy" id="27337"/>
    <lineage>
        <taxon>Eukaryota</taxon>
        <taxon>Fungi</taxon>
        <taxon>Dikarya</taxon>
        <taxon>Ascomycota</taxon>
        <taxon>Pezizomycotina</taxon>
        <taxon>Sordariomycetes</taxon>
        <taxon>Hypocreomycetidae</taxon>
        <taxon>Glomerellales</taxon>
        <taxon>Plectosphaerellaceae</taxon>
        <taxon>Verticillium</taxon>
    </lineage>
</organism>
<dbReference type="GO" id="GO:0005737">
    <property type="term" value="C:cytoplasm"/>
    <property type="evidence" value="ECO:0007669"/>
    <property type="project" value="TreeGrafter"/>
</dbReference>
<dbReference type="SUPFAM" id="SSF110581">
    <property type="entry name" value="Indigoidine synthase A-like"/>
    <property type="match status" value="1"/>
</dbReference>
<dbReference type="GO" id="GO:0016798">
    <property type="term" value="F:hydrolase activity, acting on glycosyl bonds"/>
    <property type="evidence" value="ECO:0007669"/>
    <property type="project" value="UniProtKB-KW"/>
</dbReference>
<dbReference type="SUPFAM" id="SSF53613">
    <property type="entry name" value="Ribokinase-like"/>
    <property type="match status" value="1"/>
</dbReference>
<feature type="domain" description="Carbohydrate kinase PfkB" evidence="7">
    <location>
        <begin position="558"/>
        <end position="750"/>
    </location>
</feature>
<dbReference type="InterPro" id="IPR011611">
    <property type="entry name" value="PfkB_dom"/>
</dbReference>
<dbReference type="InterPro" id="IPR007342">
    <property type="entry name" value="PsuG"/>
</dbReference>
<dbReference type="Proteomes" id="UP000236305">
    <property type="component" value="Unassembled WGS sequence"/>
</dbReference>
<dbReference type="EMBL" id="MPSH01000005">
    <property type="protein sequence ID" value="PNH34584.1"/>
    <property type="molecule type" value="Genomic_DNA"/>
</dbReference>
<evidence type="ECO:0000256" key="1">
    <source>
        <dbReference type="ARBA" id="ARBA00022723"/>
    </source>
</evidence>
<keyword evidence="5" id="KW-0326">Glycosidase</keyword>
<dbReference type="GO" id="GO:0004730">
    <property type="term" value="F:pseudouridylate synthase activity"/>
    <property type="evidence" value="ECO:0007669"/>
    <property type="project" value="InterPro"/>
</dbReference>
<evidence type="ECO:0000256" key="6">
    <source>
        <dbReference type="SAM" id="MobiDB-lite"/>
    </source>
</evidence>
<keyword evidence="3" id="KW-0464">Manganese</keyword>
<evidence type="ECO:0000256" key="2">
    <source>
        <dbReference type="ARBA" id="ARBA00022801"/>
    </source>
</evidence>
<dbReference type="InterPro" id="IPR022830">
    <property type="entry name" value="Indigdn_synthA-like"/>
</dbReference>
<keyword evidence="2" id="KW-0378">Hydrolase</keyword>
<evidence type="ECO:0000313" key="8">
    <source>
        <dbReference type="EMBL" id="PNH34584.1"/>
    </source>
</evidence>
<feature type="compositionally biased region" description="Polar residues" evidence="6">
    <location>
        <begin position="498"/>
        <end position="511"/>
    </location>
</feature>
<comment type="caution">
    <text evidence="8">The sequence shown here is derived from an EMBL/GenBank/DDBJ whole genome shotgun (WGS) entry which is preliminary data.</text>
</comment>
<dbReference type="InterPro" id="IPR029056">
    <property type="entry name" value="Ribokinase-like"/>
</dbReference>
<feature type="region of interest" description="Disordered" evidence="6">
    <location>
        <begin position="498"/>
        <end position="529"/>
    </location>
</feature>
<reference evidence="8 9" key="1">
    <citation type="submission" date="2017-12" db="EMBL/GenBank/DDBJ databases">
        <title>Comparative genomics yields insights into virulence evolution of Verticillium dahliae.</title>
        <authorList>
            <person name="Fan R."/>
            <person name="Armitage A.D."/>
            <person name="Cascant-Lopez E."/>
            <person name="Sobczyk M."/>
            <person name="Cockerton H.M."/>
            <person name="Harrison R.J."/>
        </authorList>
    </citation>
    <scope>NUCLEOTIDE SEQUENCE [LARGE SCALE GENOMIC DNA]</scope>
    <source>
        <strain evidence="8 9">12008</strain>
    </source>
</reference>
<dbReference type="Pfam" id="PF04227">
    <property type="entry name" value="Indigoidine_A"/>
    <property type="match status" value="1"/>
</dbReference>
<sequence length="927" mass="97944">MPRIQRHSCRCFVAGKWHPRRPPRTVLEKVLAPIEAMLRQLPATTLRECTVALPSSVYQMARNDAVRAGCTTVGYYCRRQKERYWRALPEPAAGLKGYWVQLGKIDMHLPIAWPCFGTGEGWSWRDDFDISDEDCILHGMTSCTPSYRALSHLSTSRSNVPRHGLTARSLSASRFYSTAPYAGAPGLKDFLRISDEVADAIATNKPVVALESTIYTHGALGNDLGLEDIVRQGGGIPAVCGILDGVPIVGLTPEEVARMVDSGSARKVSRRDIAYLAGLGLAGNKIHGGTTIAGTMLLARLAGIRVFGTGGLGGVHRGGHDSMDVSADLTELGRTRVAVVSSGCKGFLDIPRTLEFLETQGAFVATFADGRKGPVDFPAFWARTSGTPSPLVVENEKDAAAMILAQETMGIESGMVFANPIPEEAAVPAAEMAAVIETAVREANEKGFTGARNTPYVLTAIRKQTGERSTLANKALVRSNVARATTIAVELSKLQSGTPSLTAAPTSSNFVSGIDKPSPPKQTTPASVGTVPTKVDILVAGSVALDLGCDYAPTTKSTNPSPKLETSNPAAISQSIGGVGHNVALAAHRATKSCLVRLCSLVGADAAGDTVLAALAAEGLDTSAIRQLPAPHRTAQYVAVNDASKNLVLAMADMDILSANAVPPSQWRAAVKAASPSWLVVDANWAPRDIHAWLAAGRASHAKIAYEPVSTAKSTGLFPSDTELDVFPHAAVDLASPNTYELEAMWTAARENGHLATQGWWKVVDAFGLLGARDAFVRLVGVELADAGVPVQAVQLLPYIPTVVTKLGAKGCLLTTILGRDDPRLSDPREEKYILSRSKNGNPHVGGVYMRMFPAAERVDEIVSVNGVGDTFLGVMVAGLAMGGRVEGLIGVAQEGAVLTLKSREAVSPELGSLEESLKDAVDLSRA</sequence>
<evidence type="ECO:0000259" key="7">
    <source>
        <dbReference type="Pfam" id="PF00294"/>
    </source>
</evidence>
<accession>A0AA45APY1</accession>
<name>A0AA45APY1_VERDA</name>
<protein>
    <recommendedName>
        <fullName evidence="7">Carbohydrate kinase PfkB domain-containing protein</fullName>
    </recommendedName>
</protein>
<proteinExistence type="predicted"/>